<dbReference type="Pfam" id="PF09388">
    <property type="entry name" value="SpoOE-like"/>
    <property type="match status" value="1"/>
</dbReference>
<dbReference type="InterPro" id="IPR036638">
    <property type="entry name" value="HLH_DNA-bd_sf"/>
</dbReference>
<dbReference type="Gene3D" id="4.10.280.10">
    <property type="entry name" value="Helix-loop-helix DNA-binding domain"/>
    <property type="match status" value="1"/>
</dbReference>
<dbReference type="Proteomes" id="UP001651880">
    <property type="component" value="Unassembled WGS sequence"/>
</dbReference>
<dbReference type="InterPro" id="IPR037208">
    <property type="entry name" value="Spo0E-like_sf"/>
</dbReference>
<evidence type="ECO:0000313" key="3">
    <source>
        <dbReference type="Proteomes" id="UP001651880"/>
    </source>
</evidence>
<protein>
    <submittedName>
        <fullName evidence="2">Aspartyl-phosphate phosphatase Spo0E family protein</fullName>
    </submittedName>
</protein>
<keyword evidence="3" id="KW-1185">Reference proteome</keyword>
<evidence type="ECO:0000313" key="2">
    <source>
        <dbReference type="EMBL" id="MCQ1531306.1"/>
    </source>
</evidence>
<organism evidence="2 3">
    <name type="scientific">Lutispora saccharofermentans</name>
    <dbReference type="NCBI Taxonomy" id="3024236"/>
    <lineage>
        <taxon>Bacteria</taxon>
        <taxon>Bacillati</taxon>
        <taxon>Bacillota</taxon>
        <taxon>Clostridia</taxon>
        <taxon>Lutisporales</taxon>
        <taxon>Lutisporaceae</taxon>
        <taxon>Lutispora</taxon>
    </lineage>
</organism>
<dbReference type="EMBL" id="JAJEKE010000020">
    <property type="protein sequence ID" value="MCQ1531306.1"/>
    <property type="molecule type" value="Genomic_DNA"/>
</dbReference>
<dbReference type="InterPro" id="IPR018540">
    <property type="entry name" value="Spo0E-like"/>
</dbReference>
<evidence type="ECO:0000256" key="1">
    <source>
        <dbReference type="SAM" id="Coils"/>
    </source>
</evidence>
<sequence length="56" mass="6482">MTELESLLNDIERLRKNLIKLIEEKGNLQDSVIIAASQELNEAITKYNDLIIKRVK</sequence>
<dbReference type="SUPFAM" id="SSF140500">
    <property type="entry name" value="BAS1536-like"/>
    <property type="match status" value="1"/>
</dbReference>
<accession>A0ABT1NLX7</accession>
<keyword evidence="1" id="KW-0175">Coiled coil</keyword>
<proteinExistence type="predicted"/>
<name>A0ABT1NLX7_9FIRM</name>
<reference evidence="2 3" key="1">
    <citation type="submission" date="2021-10" db="EMBL/GenBank/DDBJ databases">
        <title>Lutispora strain m25 sp. nov., a thermophilic, non-spore-forming bacterium isolated from a lab-scale methanogenic bioreactor digesting anaerobic sludge.</title>
        <authorList>
            <person name="El Houari A."/>
            <person name="Mcdonald J."/>
        </authorList>
    </citation>
    <scope>NUCLEOTIDE SEQUENCE [LARGE SCALE GENOMIC DNA]</scope>
    <source>
        <strain evidence="3">m25</strain>
    </source>
</reference>
<gene>
    <name evidence="2" type="ORF">LJD61_17410</name>
</gene>
<dbReference type="RefSeq" id="WP_255228832.1">
    <property type="nucleotide sequence ID" value="NZ_JAJEKE010000020.1"/>
</dbReference>
<feature type="coiled-coil region" evidence="1">
    <location>
        <begin position="1"/>
        <end position="31"/>
    </location>
</feature>
<comment type="caution">
    <text evidence="2">The sequence shown here is derived from an EMBL/GenBank/DDBJ whole genome shotgun (WGS) entry which is preliminary data.</text>
</comment>